<dbReference type="Pfam" id="PF21688">
    <property type="entry name" value="FAD-depend_C"/>
    <property type="match status" value="1"/>
</dbReference>
<reference evidence="2 3" key="1">
    <citation type="submission" date="2019-08" db="EMBL/GenBank/DDBJ databases">
        <title>In-depth cultivation of the pig gut microbiome towards novel bacterial diversity and tailored functional studies.</title>
        <authorList>
            <person name="Wylensek D."/>
            <person name="Hitch T.C.A."/>
            <person name="Clavel T."/>
        </authorList>
    </citation>
    <scope>NUCLEOTIDE SEQUENCE [LARGE SCALE GENOMIC DNA]</scope>
    <source>
        <strain evidence="2 3">BL-389-WT-3D</strain>
    </source>
</reference>
<evidence type="ECO:0000259" key="1">
    <source>
        <dbReference type="Pfam" id="PF21688"/>
    </source>
</evidence>
<dbReference type="InterPro" id="IPR028348">
    <property type="entry name" value="FAD-binding_protein"/>
</dbReference>
<evidence type="ECO:0000313" key="3">
    <source>
        <dbReference type="Proteomes" id="UP000462363"/>
    </source>
</evidence>
<protein>
    <submittedName>
        <fullName evidence="2">FAD-dependent oxidoreductase</fullName>
    </submittedName>
</protein>
<dbReference type="PIRSF" id="PIRSF038984">
    <property type="entry name" value="FAD_binding_protein"/>
    <property type="match status" value="1"/>
</dbReference>
<dbReference type="SUPFAM" id="SSF51905">
    <property type="entry name" value="FAD/NAD(P)-binding domain"/>
    <property type="match status" value="1"/>
</dbReference>
<proteinExistence type="predicted"/>
<dbReference type="InterPro" id="IPR049516">
    <property type="entry name" value="FAD-depend_C"/>
</dbReference>
<comment type="caution">
    <text evidence="2">The sequence shown here is derived from an EMBL/GenBank/DDBJ whole genome shotgun (WGS) entry which is preliminary data.</text>
</comment>
<dbReference type="Gene3D" id="3.30.70.2700">
    <property type="match status" value="1"/>
</dbReference>
<sequence>MIRINQLKLNIKHSEADLKEKILKTLCISEDSLLSYEIKKQSLDARRKPELYYVYAVDVKVKNVSSIKKRVRNQNVQFKDKPLSYQIQANGTEVLHHRPVVIGTGPAGLFCGYQLAVLGYRPILLERGACVEERMQAVERFWATGELDQNCNVQFGEGGAGTFSDGKLNTLVHDSNGRSQKVLELFVKYGAPKEILYQHKPHIGTDVLSRVVKNIREAILSYGGEVRFLTRVTDILSESAGEGRRLTALQVYDHAAGKEYALETEIAVLAIGHSARDTFSMLLKNEIPMESKSFAVGVRIEHPQAMIDEFQYGMKNDGGTLPPASYKLTENLACGRGVYTFCMCPGGYVVNASSEPGRLAVNGMSYHDRDGFNANSAVIVTVTPQDYGGTGVLAGMEFQRRLEEAAYRLGKGRIPVQLFEDFCKNRPSKGPGDILPQMKGAYAWSNVREIFPPELSRALEEGIRSFDRKIKGYPRPDALVSGVESRTSSPVRISRDESMQSTLFGLYPCGEGAGYAGGITSAAMDGLKTAESIVKKYQSLDKLPKGLRNF</sequence>
<evidence type="ECO:0000313" key="2">
    <source>
        <dbReference type="EMBL" id="MSS40419.1"/>
    </source>
</evidence>
<feature type="domain" description="FAD-dependent protein C-terminal" evidence="1">
    <location>
        <begin position="293"/>
        <end position="487"/>
    </location>
</feature>
<accession>A0A844FC39</accession>
<dbReference type="PANTHER" id="PTHR42842">
    <property type="entry name" value="FAD/NAD(P)-BINDING OXIDOREDUCTASE"/>
    <property type="match status" value="1"/>
</dbReference>
<name>A0A844FC39_CLOSV</name>
<dbReference type="Gene3D" id="3.50.50.60">
    <property type="entry name" value="FAD/NAD(P)-binding domain"/>
    <property type="match status" value="2"/>
</dbReference>
<dbReference type="RefSeq" id="WP_154322598.1">
    <property type="nucleotide sequence ID" value="NZ_CP045695.1"/>
</dbReference>
<dbReference type="AlphaFoldDB" id="A0A844FC39"/>
<dbReference type="EMBL" id="VUMB01000015">
    <property type="protein sequence ID" value="MSS40419.1"/>
    <property type="molecule type" value="Genomic_DNA"/>
</dbReference>
<organism evidence="2 3">
    <name type="scientific">Clostridium scindens (strain JCM 10418 / VPI 12708)</name>
    <dbReference type="NCBI Taxonomy" id="29347"/>
    <lineage>
        <taxon>Bacteria</taxon>
        <taxon>Bacillati</taxon>
        <taxon>Bacillota</taxon>
        <taxon>Clostridia</taxon>
        <taxon>Lachnospirales</taxon>
        <taxon>Lachnospiraceae</taxon>
    </lineage>
</organism>
<dbReference type="InterPro" id="IPR036188">
    <property type="entry name" value="FAD/NAD-bd_sf"/>
</dbReference>
<dbReference type="Proteomes" id="UP000462363">
    <property type="component" value="Unassembled WGS sequence"/>
</dbReference>
<gene>
    <name evidence="2" type="ORF">FYJ37_08650</name>
</gene>
<dbReference type="PANTHER" id="PTHR42842:SF3">
    <property type="entry name" value="FAD_NAD(P)-BINDING OXIDOREDUCTASE FAMILY PROTEIN"/>
    <property type="match status" value="1"/>
</dbReference>